<evidence type="ECO:0000256" key="1">
    <source>
        <dbReference type="SAM" id="MobiDB-lite"/>
    </source>
</evidence>
<reference evidence="2" key="1">
    <citation type="submission" date="2015-04" db="UniProtKB">
        <authorList>
            <consortium name="EnsemblPlants"/>
        </authorList>
    </citation>
    <scope>IDENTIFICATION</scope>
</reference>
<dbReference type="EnsemblPlants" id="OMERI01G23710.2">
    <property type="protein sequence ID" value="OMERI01G23710.2"/>
    <property type="gene ID" value="OMERI01G23710"/>
</dbReference>
<reference evidence="2" key="2">
    <citation type="submission" date="2018-05" db="EMBL/GenBank/DDBJ databases">
        <title>OmerRS3 (Oryza meridionalis Reference Sequence Version 3).</title>
        <authorList>
            <person name="Zhang J."/>
            <person name="Kudrna D."/>
            <person name="Lee S."/>
            <person name="Talag J."/>
            <person name="Welchert J."/>
            <person name="Wing R.A."/>
        </authorList>
    </citation>
    <scope>NUCLEOTIDE SEQUENCE [LARGE SCALE GENOMIC DNA]</scope>
    <source>
        <strain evidence="2">cv. OR44</strain>
    </source>
</reference>
<dbReference type="Proteomes" id="UP000008021">
    <property type="component" value="Chromosome 1"/>
</dbReference>
<dbReference type="HOGENOM" id="CLU_1761670_0_0_1"/>
<sequence>MRDQPVRGEAATATASWRRRRPQPSTAAAAAAPASTVTAAPPTSTATASSTAAAPASTGPRRQRRRPRVHIGGKKAAGIQECTSTTITARSFGAHEVLAGQPQERDQRPRRRFRRSEMKNHPAEVGDKSGVLGEYGWIKNAAAEIGDH</sequence>
<evidence type="ECO:0000313" key="2">
    <source>
        <dbReference type="EnsemblPlants" id="OMERI01G23710.2"/>
    </source>
</evidence>
<feature type="compositionally biased region" description="Low complexity" evidence="1">
    <location>
        <begin position="24"/>
        <end position="60"/>
    </location>
</feature>
<feature type="region of interest" description="Disordered" evidence="1">
    <location>
        <begin position="1"/>
        <end position="129"/>
    </location>
</feature>
<name>A0A0E0C5V2_9ORYZ</name>
<feature type="compositionally biased region" description="Basic and acidic residues" evidence="1">
    <location>
        <begin position="115"/>
        <end position="127"/>
    </location>
</feature>
<keyword evidence="3" id="KW-1185">Reference proteome</keyword>
<dbReference type="AlphaFoldDB" id="A0A0E0C5V2"/>
<protein>
    <submittedName>
        <fullName evidence="2">Uncharacterized protein</fullName>
    </submittedName>
</protein>
<dbReference type="Gramene" id="OMERI01G23710.2">
    <property type="protein sequence ID" value="OMERI01G23710.2"/>
    <property type="gene ID" value="OMERI01G23710"/>
</dbReference>
<proteinExistence type="predicted"/>
<feature type="compositionally biased region" description="Basic residues" evidence="1">
    <location>
        <begin position="61"/>
        <end position="73"/>
    </location>
</feature>
<organism evidence="2">
    <name type="scientific">Oryza meridionalis</name>
    <dbReference type="NCBI Taxonomy" id="40149"/>
    <lineage>
        <taxon>Eukaryota</taxon>
        <taxon>Viridiplantae</taxon>
        <taxon>Streptophyta</taxon>
        <taxon>Embryophyta</taxon>
        <taxon>Tracheophyta</taxon>
        <taxon>Spermatophyta</taxon>
        <taxon>Magnoliopsida</taxon>
        <taxon>Liliopsida</taxon>
        <taxon>Poales</taxon>
        <taxon>Poaceae</taxon>
        <taxon>BOP clade</taxon>
        <taxon>Oryzoideae</taxon>
        <taxon>Oryzeae</taxon>
        <taxon>Oryzinae</taxon>
        <taxon>Oryza</taxon>
    </lineage>
</organism>
<evidence type="ECO:0000313" key="3">
    <source>
        <dbReference type="Proteomes" id="UP000008021"/>
    </source>
</evidence>
<accession>A0A0E0C5V2</accession>